<dbReference type="InterPro" id="IPR036259">
    <property type="entry name" value="MFS_trans_sf"/>
</dbReference>
<dbReference type="Proteomes" id="UP000612712">
    <property type="component" value="Unassembled WGS sequence"/>
</dbReference>
<dbReference type="Gene3D" id="1.20.1250.20">
    <property type="entry name" value="MFS general substrate transporter like domains"/>
    <property type="match status" value="2"/>
</dbReference>
<feature type="region of interest" description="Disordered" evidence="7">
    <location>
        <begin position="420"/>
        <end position="446"/>
    </location>
</feature>
<keyword evidence="2" id="KW-0813">Transport</keyword>
<organism evidence="10 11">
    <name type="scientific">Corynebacterium bovis DSM 20582 = CIP 54.80</name>
    <dbReference type="NCBI Taxonomy" id="927655"/>
    <lineage>
        <taxon>Bacteria</taxon>
        <taxon>Bacillati</taxon>
        <taxon>Actinomycetota</taxon>
        <taxon>Actinomycetes</taxon>
        <taxon>Mycobacteriales</taxon>
        <taxon>Corynebacteriaceae</taxon>
        <taxon>Corynebacterium</taxon>
    </lineage>
</organism>
<dbReference type="PROSITE" id="PS50850">
    <property type="entry name" value="MFS"/>
    <property type="match status" value="1"/>
</dbReference>
<keyword evidence="5 8" id="KW-1133">Transmembrane helix</keyword>
<comment type="subcellular location">
    <subcellularLocation>
        <location evidence="1">Cell membrane</location>
        <topology evidence="1">Multi-pass membrane protein</topology>
    </subcellularLocation>
</comment>
<dbReference type="InterPro" id="IPR011701">
    <property type="entry name" value="MFS"/>
</dbReference>
<name>A0A8H9Y9Z1_9CORY</name>
<accession>A0A8H9Y9Z1</accession>
<proteinExistence type="predicted"/>
<feature type="transmembrane region" description="Helical" evidence="8">
    <location>
        <begin position="136"/>
        <end position="158"/>
    </location>
</feature>
<gene>
    <name evidence="10" type="ORF">FHU32_000007</name>
</gene>
<feature type="transmembrane region" description="Helical" evidence="8">
    <location>
        <begin position="75"/>
        <end position="93"/>
    </location>
</feature>
<feature type="transmembrane region" description="Helical" evidence="8">
    <location>
        <begin position="12"/>
        <end position="37"/>
    </location>
</feature>
<feature type="transmembrane region" description="Helical" evidence="8">
    <location>
        <begin position="379"/>
        <end position="409"/>
    </location>
</feature>
<evidence type="ECO:0000313" key="10">
    <source>
        <dbReference type="EMBL" id="MBB3114819.1"/>
    </source>
</evidence>
<feature type="transmembrane region" description="Helical" evidence="8">
    <location>
        <begin position="230"/>
        <end position="248"/>
    </location>
</feature>
<dbReference type="GO" id="GO:0005886">
    <property type="term" value="C:plasma membrane"/>
    <property type="evidence" value="ECO:0007669"/>
    <property type="project" value="UniProtKB-SubCell"/>
</dbReference>
<dbReference type="InterPro" id="IPR050171">
    <property type="entry name" value="MFS_Transporters"/>
</dbReference>
<feature type="transmembrane region" description="Helical" evidence="8">
    <location>
        <begin position="164"/>
        <end position="183"/>
    </location>
</feature>
<evidence type="ECO:0000256" key="7">
    <source>
        <dbReference type="SAM" id="MobiDB-lite"/>
    </source>
</evidence>
<dbReference type="InterPro" id="IPR020846">
    <property type="entry name" value="MFS_dom"/>
</dbReference>
<feature type="transmembrane region" description="Helical" evidence="8">
    <location>
        <begin position="43"/>
        <end position="63"/>
    </location>
</feature>
<keyword evidence="3" id="KW-1003">Cell membrane</keyword>
<reference evidence="10" key="1">
    <citation type="submission" date="2020-08" db="EMBL/GenBank/DDBJ databases">
        <title>Sequencing the genomes of 1000 actinobacteria strains.</title>
        <authorList>
            <person name="Klenk H.-P."/>
        </authorList>
    </citation>
    <scope>NUCLEOTIDE SEQUENCE</scope>
    <source>
        <strain evidence="10">DSM 20582</strain>
    </source>
</reference>
<dbReference type="EMBL" id="JACHWT010000001">
    <property type="protein sequence ID" value="MBB3114819.1"/>
    <property type="molecule type" value="Genomic_DNA"/>
</dbReference>
<evidence type="ECO:0000313" key="11">
    <source>
        <dbReference type="Proteomes" id="UP000612712"/>
    </source>
</evidence>
<evidence type="ECO:0000256" key="3">
    <source>
        <dbReference type="ARBA" id="ARBA00022475"/>
    </source>
</evidence>
<protein>
    <submittedName>
        <fullName evidence="10">MFS family permease</fullName>
    </submittedName>
</protein>
<dbReference type="AlphaFoldDB" id="A0A8H9Y9Z1"/>
<dbReference type="RefSeq" id="WP_183273602.1">
    <property type="nucleotide sequence ID" value="NZ_CP047187.1"/>
</dbReference>
<dbReference type="Pfam" id="PF07690">
    <property type="entry name" value="MFS_1"/>
    <property type="match status" value="2"/>
</dbReference>
<keyword evidence="6 8" id="KW-0472">Membrane</keyword>
<keyword evidence="4 8" id="KW-0812">Transmembrane</keyword>
<dbReference type="GO" id="GO:0022857">
    <property type="term" value="F:transmembrane transporter activity"/>
    <property type="evidence" value="ECO:0007669"/>
    <property type="project" value="InterPro"/>
</dbReference>
<evidence type="ECO:0000256" key="2">
    <source>
        <dbReference type="ARBA" id="ARBA00022448"/>
    </source>
</evidence>
<feature type="transmembrane region" description="Helical" evidence="8">
    <location>
        <begin position="268"/>
        <end position="287"/>
    </location>
</feature>
<feature type="transmembrane region" description="Helical" evidence="8">
    <location>
        <begin position="299"/>
        <end position="331"/>
    </location>
</feature>
<sequence>MTAPRGIGRDIWALSVATFINRATGFLGLFAAIFFSVTGMDPGTVVVALVVVGVAGVAGSVIGGQLADHVGKVPVLVGSTLVNVVLFTALALVDHALTGWVIALSAVSVLVSQAFVGPASALVAQSAEGPERVTRFAFYRIFINVGSIVAPALVGLIGRDHFPTLFWLSAVGSLIVPAVLVAGSRAGAGAGSRTAGDGEGTTAPSARDTPTTATTAQGGVDPSPTPRHRATLALPLVYAAMALTMVVYAQHQSAVPLRLDDEPGGVGLYSLLLIINPVIVIAVEFPLSMVTKRIPGHLALALGVVVMGTGVTVTGVFAGTAALAVAGWVLFSVGECVFAPMSNSYVAELSDASGQARAQGRLAAVQAVGSALGPGIGSWMLLVLAAGAWAGFLGLTVAAAVLVLAAAALAATRRGDPRRAAAATGTGAADADAASTCTADPHPREQ</sequence>
<dbReference type="PANTHER" id="PTHR23517">
    <property type="entry name" value="RESISTANCE PROTEIN MDTM, PUTATIVE-RELATED-RELATED"/>
    <property type="match status" value="1"/>
</dbReference>
<feature type="compositionally biased region" description="Polar residues" evidence="7">
    <location>
        <begin position="202"/>
        <end position="217"/>
    </location>
</feature>
<evidence type="ECO:0000259" key="9">
    <source>
        <dbReference type="PROSITE" id="PS50850"/>
    </source>
</evidence>
<evidence type="ECO:0000256" key="8">
    <source>
        <dbReference type="SAM" id="Phobius"/>
    </source>
</evidence>
<feature type="domain" description="Major facilitator superfamily (MFS) profile" evidence="9">
    <location>
        <begin position="230"/>
        <end position="446"/>
    </location>
</feature>
<evidence type="ECO:0000256" key="1">
    <source>
        <dbReference type="ARBA" id="ARBA00004651"/>
    </source>
</evidence>
<dbReference type="SUPFAM" id="SSF103473">
    <property type="entry name" value="MFS general substrate transporter"/>
    <property type="match status" value="1"/>
</dbReference>
<evidence type="ECO:0000256" key="6">
    <source>
        <dbReference type="ARBA" id="ARBA00023136"/>
    </source>
</evidence>
<comment type="caution">
    <text evidence="10">The sequence shown here is derived from an EMBL/GenBank/DDBJ whole genome shotgun (WGS) entry which is preliminary data.</text>
</comment>
<feature type="region of interest" description="Disordered" evidence="7">
    <location>
        <begin position="188"/>
        <end position="226"/>
    </location>
</feature>
<dbReference type="PANTHER" id="PTHR23517:SF2">
    <property type="entry name" value="MULTIDRUG RESISTANCE PROTEIN MDTH"/>
    <property type="match status" value="1"/>
</dbReference>
<evidence type="ECO:0000256" key="5">
    <source>
        <dbReference type="ARBA" id="ARBA00022989"/>
    </source>
</evidence>
<feature type="transmembrane region" description="Helical" evidence="8">
    <location>
        <begin position="99"/>
        <end position="124"/>
    </location>
</feature>
<feature type="compositionally biased region" description="Low complexity" evidence="7">
    <location>
        <begin position="420"/>
        <end position="440"/>
    </location>
</feature>
<evidence type="ECO:0000256" key="4">
    <source>
        <dbReference type="ARBA" id="ARBA00022692"/>
    </source>
</evidence>